<dbReference type="GO" id="GO:0003700">
    <property type="term" value="F:DNA-binding transcription factor activity"/>
    <property type="evidence" value="ECO:0007669"/>
    <property type="project" value="InterPro"/>
</dbReference>
<feature type="domain" description="HTH myb-type" evidence="8">
    <location>
        <begin position="261"/>
        <end position="321"/>
    </location>
</feature>
<name>A0A2P2K9E4_RHIMU</name>
<feature type="compositionally biased region" description="Basic and acidic residues" evidence="7">
    <location>
        <begin position="426"/>
        <end position="438"/>
    </location>
</feature>
<comment type="similarity">
    <text evidence="2">Belongs to the MYB-CC family.</text>
</comment>
<dbReference type="GO" id="GO:0005634">
    <property type="term" value="C:nucleus"/>
    <property type="evidence" value="ECO:0007669"/>
    <property type="project" value="UniProtKB-SubCell"/>
</dbReference>
<dbReference type="SUPFAM" id="SSF46689">
    <property type="entry name" value="Homeodomain-like"/>
    <property type="match status" value="1"/>
</dbReference>
<feature type="compositionally biased region" description="Polar residues" evidence="7">
    <location>
        <begin position="403"/>
        <end position="413"/>
    </location>
</feature>
<evidence type="ECO:0000256" key="4">
    <source>
        <dbReference type="ARBA" id="ARBA00023054"/>
    </source>
</evidence>
<dbReference type="EMBL" id="GGEC01021895">
    <property type="protein sequence ID" value="MBX02379.1"/>
    <property type="molecule type" value="Transcribed_RNA"/>
</dbReference>
<keyword evidence="4" id="KW-0175">Coiled coil</keyword>
<evidence type="ECO:0000256" key="1">
    <source>
        <dbReference type="ARBA" id="ARBA00004123"/>
    </source>
</evidence>
<dbReference type="InterPro" id="IPR046955">
    <property type="entry name" value="PHR1-like"/>
</dbReference>
<evidence type="ECO:0000259" key="8">
    <source>
        <dbReference type="PROSITE" id="PS51294"/>
    </source>
</evidence>
<organism evidence="9">
    <name type="scientific">Rhizophora mucronata</name>
    <name type="common">Asiatic mangrove</name>
    <dbReference type="NCBI Taxonomy" id="61149"/>
    <lineage>
        <taxon>Eukaryota</taxon>
        <taxon>Viridiplantae</taxon>
        <taxon>Streptophyta</taxon>
        <taxon>Embryophyta</taxon>
        <taxon>Tracheophyta</taxon>
        <taxon>Spermatophyta</taxon>
        <taxon>Magnoliopsida</taxon>
        <taxon>eudicotyledons</taxon>
        <taxon>Gunneridae</taxon>
        <taxon>Pentapetalae</taxon>
        <taxon>rosids</taxon>
        <taxon>fabids</taxon>
        <taxon>Malpighiales</taxon>
        <taxon>Rhizophoraceae</taxon>
        <taxon>Rhizophora</taxon>
    </lineage>
</organism>
<dbReference type="PROSITE" id="PS51294">
    <property type="entry name" value="HTH_MYB"/>
    <property type="match status" value="1"/>
</dbReference>
<dbReference type="EMBL" id="GGEC01021896">
    <property type="protein sequence ID" value="MBX02380.1"/>
    <property type="molecule type" value="Transcribed_RNA"/>
</dbReference>
<dbReference type="InterPro" id="IPR017930">
    <property type="entry name" value="Myb_dom"/>
</dbReference>
<dbReference type="InterPro" id="IPR025756">
    <property type="entry name" value="Myb_CC_LHEQLE"/>
</dbReference>
<feature type="compositionally biased region" description="Polar residues" evidence="7">
    <location>
        <begin position="439"/>
        <end position="456"/>
    </location>
</feature>
<reference evidence="9" key="1">
    <citation type="submission" date="2018-02" db="EMBL/GenBank/DDBJ databases">
        <title>Rhizophora mucronata_Transcriptome.</title>
        <authorList>
            <person name="Meera S.P."/>
            <person name="Sreeshan A."/>
            <person name="Augustine A."/>
        </authorList>
    </citation>
    <scope>NUCLEOTIDE SEQUENCE</scope>
    <source>
        <tissue evidence="9">Leaf</tissue>
    </source>
</reference>
<dbReference type="InterPro" id="IPR006447">
    <property type="entry name" value="Myb_dom_plants"/>
</dbReference>
<feature type="region of interest" description="Disordered" evidence="7">
    <location>
        <begin position="401"/>
        <end position="490"/>
    </location>
</feature>
<dbReference type="NCBIfam" id="TIGR01557">
    <property type="entry name" value="myb_SHAQKYF"/>
    <property type="match status" value="1"/>
</dbReference>
<evidence type="ECO:0000256" key="6">
    <source>
        <dbReference type="ARBA" id="ARBA00023242"/>
    </source>
</evidence>
<sequence length="490" mass="53620">MEARPTLSIQRSGAKELTDCGVSGGLSSSLPVIPTPLDESYPKLPVSQQVSMERELMMPPHIHTSHLTSNSELVGHIFSSSAGFSTDLQFSSVSPQEKHLRNTPSISQTLTNVAAFSLPQSSQSGLLQSTKSSSYGKENSASWCPESMPDFLDFPLNITGQSNQIESSSCSSLITSEEFSKRNDWQEWADQLITDDDNLTPDWNELLSDTGVLDMEPKAAYQMSEPPSSAPAHQPQVCLQMPASSGEIHAVLTSTSSANSAPAKPRMRWTPELHEAFVEAVNQLGGSERATPKGVLKLMKVESLTIYHVKSHLQKYRTARYKPESSEGSSDIKLTPIEGISSLDLKTGIEITEALRMQMEVQKQLHEQLEIQRNLQLRIEEQGRYLQMMFEKQCKSGAEKLKASSSTLGNDSDPSLDAIKNSPQKNETDSLQVDHGKTETNTLNANSTLEESSQGPNREHKATQGEAPEKPGPGNGDSDSQPPKRPRTDG</sequence>
<protein>
    <recommendedName>
        <fullName evidence="8">HTH myb-type domain-containing protein</fullName>
    </recommendedName>
</protein>
<dbReference type="AlphaFoldDB" id="A0A2P2K9E4"/>
<dbReference type="InterPro" id="IPR009057">
    <property type="entry name" value="Homeodomain-like_sf"/>
</dbReference>
<proteinExistence type="inferred from homology"/>
<dbReference type="InterPro" id="IPR001005">
    <property type="entry name" value="SANT/Myb"/>
</dbReference>
<dbReference type="Pfam" id="PF00249">
    <property type="entry name" value="Myb_DNA-binding"/>
    <property type="match status" value="1"/>
</dbReference>
<dbReference type="FunFam" id="1.10.10.60:FF:000002">
    <property type="entry name" value="Myb family transcription factor"/>
    <property type="match status" value="1"/>
</dbReference>
<comment type="subcellular location">
    <subcellularLocation>
        <location evidence="1">Nucleus</location>
    </subcellularLocation>
</comment>
<dbReference type="PANTHER" id="PTHR31499:SF80">
    <property type="entry name" value="HTH MYB-TYPE DOMAIN-CONTAINING PROTEIN"/>
    <property type="match status" value="1"/>
</dbReference>
<evidence type="ECO:0000256" key="5">
    <source>
        <dbReference type="ARBA" id="ARBA00023163"/>
    </source>
</evidence>
<evidence type="ECO:0000313" key="9">
    <source>
        <dbReference type="EMBL" id="MBX02380.1"/>
    </source>
</evidence>
<dbReference type="Gene3D" id="1.10.10.60">
    <property type="entry name" value="Homeodomain-like"/>
    <property type="match status" value="1"/>
</dbReference>
<evidence type="ECO:0000256" key="2">
    <source>
        <dbReference type="ARBA" id="ARBA00006783"/>
    </source>
</evidence>
<keyword evidence="6" id="KW-0539">Nucleus</keyword>
<evidence type="ECO:0000256" key="7">
    <source>
        <dbReference type="SAM" id="MobiDB-lite"/>
    </source>
</evidence>
<dbReference type="GO" id="GO:0003677">
    <property type="term" value="F:DNA binding"/>
    <property type="evidence" value="ECO:0007669"/>
    <property type="project" value="InterPro"/>
</dbReference>
<evidence type="ECO:0000256" key="3">
    <source>
        <dbReference type="ARBA" id="ARBA00023015"/>
    </source>
</evidence>
<dbReference type="Pfam" id="PF14379">
    <property type="entry name" value="Myb_CC_LHEQLE"/>
    <property type="match status" value="1"/>
</dbReference>
<keyword evidence="3" id="KW-0805">Transcription regulation</keyword>
<feature type="compositionally biased region" description="Basic and acidic residues" evidence="7">
    <location>
        <begin position="457"/>
        <end position="469"/>
    </location>
</feature>
<keyword evidence="5" id="KW-0804">Transcription</keyword>
<dbReference type="PANTHER" id="PTHR31499">
    <property type="entry name" value="MYB FAMILY TRANSCRIPTION FACTOR PHL11"/>
    <property type="match status" value="1"/>
</dbReference>
<accession>A0A2P2K9E4</accession>